<dbReference type="PANTHER" id="PTHR28181">
    <property type="entry name" value="UPF0655 PROTEIN YCR015C"/>
    <property type="match status" value="1"/>
</dbReference>
<accession>A0A9P8WH59</accession>
<protein>
    <submittedName>
        <fullName evidence="1">HAD-like domain-containing protein</fullName>
    </submittedName>
</protein>
<dbReference type="Pfam" id="PF12710">
    <property type="entry name" value="HAD"/>
    <property type="match status" value="1"/>
</dbReference>
<sequence>MRLVPRTHRLLRVLYYFNLATSTTTTRLSAKKYIMHLVFDFDGTITQQDTIGVLANSAIEYQKQHHDKDLQSEWDQVVEGYVTDYRRYSLDHPMPAEERKCIKDEISFLSGSKDVEETSLERVAASEVFKGMDADKLKRAGQEAVRTGKVKIRAGFAELMDLANDRGWPVGVVSVNWSRAFIEGALLPHELRVVANEPHADGSIEGPEFLGGRMTNGHEKRAALDHVVADRGCRVVYFGDSTTDMECLLQGGIVISDDEGSSLMRTLRRVGEAVPHVGEREAGERLMWARDFREVLESGVLEEE</sequence>
<dbReference type="AlphaFoldDB" id="A0A9P8WH59"/>
<dbReference type="Proteomes" id="UP000777438">
    <property type="component" value="Unassembled WGS sequence"/>
</dbReference>
<dbReference type="Gene3D" id="3.40.50.1000">
    <property type="entry name" value="HAD superfamily/HAD-like"/>
    <property type="match status" value="1"/>
</dbReference>
<keyword evidence="2" id="KW-1185">Reference proteome</keyword>
<name>A0A9P8WH59_9HYPO</name>
<dbReference type="InterPro" id="IPR050849">
    <property type="entry name" value="HAD-like_hydrolase_phosphatase"/>
</dbReference>
<dbReference type="InterPro" id="IPR023214">
    <property type="entry name" value="HAD_sf"/>
</dbReference>
<reference evidence="1 2" key="1">
    <citation type="journal article" date="2021" name="Nat. Commun.">
        <title>Genetic determinants of endophytism in the Arabidopsis root mycobiome.</title>
        <authorList>
            <person name="Mesny F."/>
            <person name="Miyauchi S."/>
            <person name="Thiergart T."/>
            <person name="Pickel B."/>
            <person name="Atanasova L."/>
            <person name="Karlsson M."/>
            <person name="Huettel B."/>
            <person name="Barry K.W."/>
            <person name="Haridas S."/>
            <person name="Chen C."/>
            <person name="Bauer D."/>
            <person name="Andreopoulos W."/>
            <person name="Pangilinan J."/>
            <person name="LaButti K."/>
            <person name="Riley R."/>
            <person name="Lipzen A."/>
            <person name="Clum A."/>
            <person name="Drula E."/>
            <person name="Henrissat B."/>
            <person name="Kohler A."/>
            <person name="Grigoriev I.V."/>
            <person name="Martin F.M."/>
            <person name="Hacquard S."/>
        </authorList>
    </citation>
    <scope>NUCLEOTIDE SEQUENCE [LARGE SCALE GENOMIC DNA]</scope>
    <source>
        <strain evidence="1 2">MPI-CAGE-CH-0241</strain>
    </source>
</reference>
<gene>
    <name evidence="1" type="ORF">B0T10DRAFT_473837</name>
</gene>
<dbReference type="OrthoDB" id="10255128at2759"/>
<dbReference type="EMBL" id="JAGPYM010000002">
    <property type="protein sequence ID" value="KAH6898844.1"/>
    <property type="molecule type" value="Genomic_DNA"/>
</dbReference>
<dbReference type="InterPro" id="IPR036412">
    <property type="entry name" value="HAD-like_sf"/>
</dbReference>
<evidence type="ECO:0000313" key="2">
    <source>
        <dbReference type="Proteomes" id="UP000777438"/>
    </source>
</evidence>
<proteinExistence type="predicted"/>
<evidence type="ECO:0000313" key="1">
    <source>
        <dbReference type="EMBL" id="KAH6898844.1"/>
    </source>
</evidence>
<dbReference type="PANTHER" id="PTHR28181:SF1">
    <property type="entry name" value="COLD TOLERANCE PROTEIN 1"/>
    <property type="match status" value="1"/>
</dbReference>
<dbReference type="SUPFAM" id="SSF56784">
    <property type="entry name" value="HAD-like"/>
    <property type="match status" value="1"/>
</dbReference>
<comment type="caution">
    <text evidence="1">The sequence shown here is derived from an EMBL/GenBank/DDBJ whole genome shotgun (WGS) entry which is preliminary data.</text>
</comment>
<organism evidence="1 2">
    <name type="scientific">Thelonectria olida</name>
    <dbReference type="NCBI Taxonomy" id="1576542"/>
    <lineage>
        <taxon>Eukaryota</taxon>
        <taxon>Fungi</taxon>
        <taxon>Dikarya</taxon>
        <taxon>Ascomycota</taxon>
        <taxon>Pezizomycotina</taxon>
        <taxon>Sordariomycetes</taxon>
        <taxon>Hypocreomycetidae</taxon>
        <taxon>Hypocreales</taxon>
        <taxon>Nectriaceae</taxon>
        <taxon>Thelonectria</taxon>
    </lineage>
</organism>